<dbReference type="InterPro" id="IPR046522">
    <property type="entry name" value="DUF6699"/>
</dbReference>
<keyword evidence="6" id="KW-1185">Reference proteome</keyword>
<organism evidence="5 6">
    <name type="scientific">Athelia psychrophila</name>
    <dbReference type="NCBI Taxonomy" id="1759441"/>
    <lineage>
        <taxon>Eukaryota</taxon>
        <taxon>Fungi</taxon>
        <taxon>Dikarya</taxon>
        <taxon>Basidiomycota</taxon>
        <taxon>Agaricomycotina</taxon>
        <taxon>Agaricomycetes</taxon>
        <taxon>Agaricomycetidae</taxon>
        <taxon>Atheliales</taxon>
        <taxon>Atheliaceae</taxon>
        <taxon>Athelia</taxon>
    </lineage>
</organism>
<evidence type="ECO:0000256" key="1">
    <source>
        <dbReference type="SAM" id="MobiDB-lite"/>
    </source>
</evidence>
<evidence type="ECO:0000313" key="5">
    <source>
        <dbReference type="EMBL" id="KZP19771.1"/>
    </source>
</evidence>
<evidence type="ECO:0000259" key="3">
    <source>
        <dbReference type="Pfam" id="PF20415"/>
    </source>
</evidence>
<feature type="chain" id="PRO_5007997396" description="DUF6699 domain-containing protein" evidence="2">
    <location>
        <begin position="26"/>
        <end position="172"/>
    </location>
</feature>
<dbReference type="Pfam" id="PF20415">
    <property type="entry name" value="DUF6699"/>
    <property type="match status" value="1"/>
</dbReference>
<feature type="region of interest" description="Disordered" evidence="1">
    <location>
        <begin position="108"/>
        <end position="130"/>
    </location>
</feature>
<evidence type="ECO:0000313" key="6">
    <source>
        <dbReference type="Proteomes" id="UP000076532"/>
    </source>
</evidence>
<dbReference type="EMBL" id="KV417877">
    <property type="protein sequence ID" value="KZP04932.1"/>
    <property type="molecule type" value="Genomic_DNA"/>
</dbReference>
<dbReference type="Proteomes" id="UP000076532">
    <property type="component" value="Unassembled WGS sequence"/>
</dbReference>
<feature type="domain" description="DUF6699" evidence="3">
    <location>
        <begin position="37"/>
        <end position="120"/>
    </location>
</feature>
<protein>
    <recommendedName>
        <fullName evidence="3">DUF6699 domain-containing protein</fullName>
    </recommendedName>
</protein>
<name>A0A166IFR7_9AGAM</name>
<accession>A0A166IFR7</accession>
<dbReference type="EMBL" id="KV417561">
    <property type="protein sequence ID" value="KZP19771.1"/>
    <property type="molecule type" value="Genomic_DNA"/>
</dbReference>
<evidence type="ECO:0000256" key="2">
    <source>
        <dbReference type="SAM" id="SignalP"/>
    </source>
</evidence>
<reference evidence="5 6" key="1">
    <citation type="journal article" date="2016" name="Mol. Biol. Evol.">
        <title>Comparative Genomics of Early-Diverging Mushroom-Forming Fungi Provides Insights into the Origins of Lignocellulose Decay Capabilities.</title>
        <authorList>
            <person name="Nagy L.G."/>
            <person name="Riley R."/>
            <person name="Tritt A."/>
            <person name="Adam C."/>
            <person name="Daum C."/>
            <person name="Floudas D."/>
            <person name="Sun H."/>
            <person name="Yadav J.S."/>
            <person name="Pangilinan J."/>
            <person name="Larsson K.H."/>
            <person name="Matsuura K."/>
            <person name="Barry K."/>
            <person name="Labutti K."/>
            <person name="Kuo R."/>
            <person name="Ohm R.A."/>
            <person name="Bhattacharya S.S."/>
            <person name="Shirouzu T."/>
            <person name="Yoshinaga Y."/>
            <person name="Martin F.M."/>
            <person name="Grigoriev I.V."/>
            <person name="Hibbett D.S."/>
        </authorList>
    </citation>
    <scope>NUCLEOTIDE SEQUENCE [LARGE SCALE GENOMIC DNA]</scope>
    <source>
        <strain evidence="5 6">CBS 109695</strain>
    </source>
</reference>
<proteinExistence type="predicted"/>
<sequence length="172" mass="19314">MSTQKRAPALHPILSTQLMLLPSLSLLLRNGDGPETEGKSFDLNEPATSPPVYELWLVLLSHTLHLTATSDSGVTVSEVLAAAHQFWTSDVPLTWEGFSSCRRRAKKDRIKQEGKDKAEKEAQEQGDDWKFTWWESLEMGQKREGKQGEGKWEEPKVDGMGNVRLVLKGLEV</sequence>
<feature type="signal peptide" evidence="2">
    <location>
        <begin position="1"/>
        <end position="25"/>
    </location>
</feature>
<evidence type="ECO:0000313" key="4">
    <source>
        <dbReference type="EMBL" id="KZP04932.1"/>
    </source>
</evidence>
<gene>
    <name evidence="5" type="ORF">FIBSPDRAFT_862469</name>
    <name evidence="4" type="ORF">FIBSPDRAFT_878020</name>
</gene>
<keyword evidence="2" id="KW-0732">Signal</keyword>
<dbReference type="AlphaFoldDB" id="A0A166IFR7"/>
<feature type="compositionally biased region" description="Basic and acidic residues" evidence="1">
    <location>
        <begin position="110"/>
        <end position="130"/>
    </location>
</feature>